<reference evidence="2 3" key="1">
    <citation type="submission" date="2016-02" db="EMBL/GenBank/DDBJ databases">
        <title>Genome analysis of coral dinoflagellate symbionts highlights evolutionary adaptations to a symbiotic lifestyle.</title>
        <authorList>
            <person name="Aranda M."/>
            <person name="Li Y."/>
            <person name="Liew Y.J."/>
            <person name="Baumgarten S."/>
            <person name="Simakov O."/>
            <person name="Wilson M."/>
            <person name="Piel J."/>
            <person name="Ashoor H."/>
            <person name="Bougouffa S."/>
            <person name="Bajic V.B."/>
            <person name="Ryu T."/>
            <person name="Ravasi T."/>
            <person name="Bayer T."/>
            <person name="Micklem G."/>
            <person name="Kim H."/>
            <person name="Bhak J."/>
            <person name="Lajeunesse T.C."/>
            <person name="Voolstra C.R."/>
        </authorList>
    </citation>
    <scope>NUCLEOTIDE SEQUENCE [LARGE SCALE GENOMIC DNA]</scope>
    <source>
        <strain evidence="2 3">CCMP2467</strain>
    </source>
</reference>
<protein>
    <submittedName>
        <fullName evidence="2">Uncharacterized protein</fullName>
    </submittedName>
</protein>
<accession>A0A1Q9E021</accession>
<gene>
    <name evidence="2" type="ORF">AK812_SmicGene16547</name>
</gene>
<feature type="compositionally biased region" description="Low complexity" evidence="1">
    <location>
        <begin position="375"/>
        <end position="386"/>
    </location>
</feature>
<feature type="compositionally biased region" description="Basic and acidic residues" evidence="1">
    <location>
        <begin position="387"/>
        <end position="400"/>
    </location>
</feature>
<feature type="region of interest" description="Disordered" evidence="1">
    <location>
        <begin position="375"/>
        <end position="400"/>
    </location>
</feature>
<keyword evidence="3" id="KW-1185">Reference proteome</keyword>
<comment type="caution">
    <text evidence="2">The sequence shown here is derived from an EMBL/GenBank/DDBJ whole genome shotgun (WGS) entry which is preliminary data.</text>
</comment>
<evidence type="ECO:0000313" key="2">
    <source>
        <dbReference type="EMBL" id="OLQ00762.1"/>
    </source>
</evidence>
<evidence type="ECO:0000256" key="1">
    <source>
        <dbReference type="SAM" id="MobiDB-lite"/>
    </source>
</evidence>
<sequence length="904" mass="99487">MAQSQWSVKDVCCEMRDCKALLEARQGTSPSSDFLDRIKDTIGFKLRSLPQLSAAEALELHKVLGEVDFPEAVAAALSQQIDEKLLQKTEQTTIVSLKQQSLTNMHLFLTAQDWALLEGDGADWWAKQKCIVGRLKKLGVKSLAENTVRSCVSILLSTLTVLPHPDDQHAAVLEFKGCFHSTENVDGLPYLVRFPEQPSGLPPALLQSAYTEADPPVAKSLARLAYIAKALPVRDTHNSLSANLGKSKKRPLATPQQSPVPSTALPASPSWQRGTGGSNWTASEASNPMQGFMGMCNEMVKCMQSFQAVQLQMTSRQNPSQCFQQQAEQFQPKPKELTTGATAPLQLSACNQVGQSTPLTQPELGFAAKLALPAPENKTAEPTTAEAEARNPEPEGLRELSPEEQLFESLKAKQAKAKAKCSAKAKAKGKVLKRPRAAPSALAGGPKLPKYVPEAPSAEQLSSRRACFVDKHYHKAKNIALKAGAGEDRAYEYARCSALTLSAAFVSNLNIACEKAAGPSFPSLETGDLQDLEDFVLSSDVFKEEQLVQNTDADFRRSVETMQSKKLEMNTVMHLTMAAIASELDVDFYAQCQLYFQSWTLPKARSESLSGMFSAKRKEANKAAGTFKATASEGLSLYSLFGFMLVQVVAPLVKCSNVIKAYTGIVNVIDLIQAIPLGKCNADELRYAISSFLDACLAAGYRNFFHPKFHWQLHMPSQLARFKCMPSCWVHERKHKVAKRYGAPMANTTAFERSLLLEMLGHQMAELKEDYVFDTSARLDKACKASQKMKQFLQDYMGRPSDDIYTCARAHLSPAGQCQKADVVLLKRGLIIAEVYFHATFGDRVLSLLSLWEKQTFEACKGCGVFKKQHAPMIVETADIACALPFCCLKGDMYRVFVPLAYRR</sequence>
<dbReference type="AlphaFoldDB" id="A0A1Q9E021"/>
<dbReference type="EMBL" id="LSRX01000317">
    <property type="protein sequence ID" value="OLQ00762.1"/>
    <property type="molecule type" value="Genomic_DNA"/>
</dbReference>
<feature type="compositionally biased region" description="Polar residues" evidence="1">
    <location>
        <begin position="269"/>
        <end position="283"/>
    </location>
</feature>
<dbReference type="OrthoDB" id="416929at2759"/>
<organism evidence="2 3">
    <name type="scientific">Symbiodinium microadriaticum</name>
    <name type="common">Dinoflagellate</name>
    <name type="synonym">Zooxanthella microadriatica</name>
    <dbReference type="NCBI Taxonomy" id="2951"/>
    <lineage>
        <taxon>Eukaryota</taxon>
        <taxon>Sar</taxon>
        <taxon>Alveolata</taxon>
        <taxon>Dinophyceae</taxon>
        <taxon>Suessiales</taxon>
        <taxon>Symbiodiniaceae</taxon>
        <taxon>Symbiodinium</taxon>
    </lineage>
</organism>
<dbReference type="Proteomes" id="UP000186817">
    <property type="component" value="Unassembled WGS sequence"/>
</dbReference>
<name>A0A1Q9E021_SYMMI</name>
<feature type="region of interest" description="Disordered" evidence="1">
    <location>
        <begin position="239"/>
        <end position="283"/>
    </location>
</feature>
<evidence type="ECO:0000313" key="3">
    <source>
        <dbReference type="Proteomes" id="UP000186817"/>
    </source>
</evidence>
<proteinExistence type="predicted"/>